<accession>A0AAV2RG61</accession>
<sequence>AFSPTVHKLLAHSVESIKLNDGYGLGLLAEDALEGTHKELRRAGNHHARMTSSKSHLEDMFVRMWIISDPALRQFRKKKQLRKKTFKKDNEDLLVESFLIQ</sequence>
<dbReference type="Proteomes" id="UP001497623">
    <property type="component" value="Unassembled WGS sequence"/>
</dbReference>
<dbReference type="EMBL" id="CAXKWB010020024">
    <property type="protein sequence ID" value="CAL4122373.1"/>
    <property type="molecule type" value="Genomic_DNA"/>
</dbReference>
<comment type="caution">
    <text evidence="1">The sequence shown here is derived from an EMBL/GenBank/DDBJ whole genome shotgun (WGS) entry which is preliminary data.</text>
</comment>
<proteinExistence type="predicted"/>
<protein>
    <submittedName>
        <fullName evidence="1">Uncharacterized protein</fullName>
    </submittedName>
</protein>
<keyword evidence="2" id="KW-1185">Reference proteome</keyword>
<reference evidence="1 2" key="1">
    <citation type="submission" date="2024-05" db="EMBL/GenBank/DDBJ databases">
        <authorList>
            <person name="Wallberg A."/>
        </authorList>
    </citation>
    <scope>NUCLEOTIDE SEQUENCE [LARGE SCALE GENOMIC DNA]</scope>
</reference>
<name>A0AAV2RG61_MEGNR</name>
<organism evidence="1 2">
    <name type="scientific">Meganyctiphanes norvegica</name>
    <name type="common">Northern krill</name>
    <name type="synonym">Thysanopoda norvegica</name>
    <dbReference type="NCBI Taxonomy" id="48144"/>
    <lineage>
        <taxon>Eukaryota</taxon>
        <taxon>Metazoa</taxon>
        <taxon>Ecdysozoa</taxon>
        <taxon>Arthropoda</taxon>
        <taxon>Crustacea</taxon>
        <taxon>Multicrustacea</taxon>
        <taxon>Malacostraca</taxon>
        <taxon>Eumalacostraca</taxon>
        <taxon>Eucarida</taxon>
        <taxon>Euphausiacea</taxon>
        <taxon>Euphausiidae</taxon>
        <taxon>Meganyctiphanes</taxon>
    </lineage>
</organism>
<evidence type="ECO:0000313" key="1">
    <source>
        <dbReference type="EMBL" id="CAL4122373.1"/>
    </source>
</evidence>
<gene>
    <name evidence="1" type="ORF">MNOR_LOCUS23095</name>
</gene>
<evidence type="ECO:0000313" key="2">
    <source>
        <dbReference type="Proteomes" id="UP001497623"/>
    </source>
</evidence>
<feature type="non-terminal residue" evidence="1">
    <location>
        <position position="1"/>
    </location>
</feature>
<dbReference type="AlphaFoldDB" id="A0AAV2RG61"/>